<dbReference type="GO" id="GO:0016747">
    <property type="term" value="F:acyltransferase activity, transferring groups other than amino-acyl groups"/>
    <property type="evidence" value="ECO:0007669"/>
    <property type="project" value="InterPro"/>
</dbReference>
<keyword evidence="1 4" id="KW-0808">Transferase</keyword>
<gene>
    <name evidence="4" type="ORF">AVJ23_13225</name>
</gene>
<dbReference type="STRING" id="1685382.AVJ23_13225"/>
<dbReference type="InterPro" id="IPR050832">
    <property type="entry name" value="Bact_Acetyltransf"/>
</dbReference>
<comment type="caution">
    <text evidence="4">The sequence shown here is derived from an EMBL/GenBank/DDBJ whole genome shotgun (WGS) entry which is preliminary data.</text>
</comment>
<name>A0A0W7WIL9_9RHOB</name>
<protein>
    <submittedName>
        <fullName evidence="4">Acetyltransferase</fullName>
    </submittedName>
</protein>
<dbReference type="EMBL" id="LPXO01000007">
    <property type="protein sequence ID" value="KUF10356.1"/>
    <property type="molecule type" value="Genomic_DNA"/>
</dbReference>
<feature type="domain" description="N-acetyltransferase" evidence="3">
    <location>
        <begin position="1"/>
        <end position="167"/>
    </location>
</feature>
<dbReference type="PROSITE" id="PS51186">
    <property type="entry name" value="GNAT"/>
    <property type="match status" value="1"/>
</dbReference>
<dbReference type="InterPro" id="IPR016181">
    <property type="entry name" value="Acyl_CoA_acyltransferase"/>
</dbReference>
<evidence type="ECO:0000256" key="2">
    <source>
        <dbReference type="ARBA" id="ARBA00023315"/>
    </source>
</evidence>
<keyword evidence="5" id="KW-1185">Reference proteome</keyword>
<sequence length="167" mass="18187">MIRSATQDDIPALAAMLRELNALHATQVPHRFHDSGDAAGLRAFFETAFAEGARALLYVTDGVPRGYLLWRIEDRPASALEPPRRLAVLDHVHVEPIWRRRGLAGRLVARFEAESLAAGCTGWIARVHVFNASSAGLMRQAGAAPAVELFEKRLQAPSRSSSPAAMP</sequence>
<evidence type="ECO:0000259" key="3">
    <source>
        <dbReference type="PROSITE" id="PS51186"/>
    </source>
</evidence>
<dbReference type="AlphaFoldDB" id="A0A0W7WIL9"/>
<dbReference type="PANTHER" id="PTHR43877">
    <property type="entry name" value="AMINOALKYLPHOSPHONATE N-ACETYLTRANSFERASE-RELATED-RELATED"/>
    <property type="match status" value="1"/>
</dbReference>
<evidence type="ECO:0000313" key="4">
    <source>
        <dbReference type="EMBL" id="KUF10356.1"/>
    </source>
</evidence>
<dbReference type="RefSeq" id="WP_058862674.1">
    <property type="nucleotide sequence ID" value="NZ_LPXO01000007.1"/>
</dbReference>
<organism evidence="4 5">
    <name type="scientific">Pseudoponticoccus marisrubri</name>
    <dbReference type="NCBI Taxonomy" id="1685382"/>
    <lineage>
        <taxon>Bacteria</taxon>
        <taxon>Pseudomonadati</taxon>
        <taxon>Pseudomonadota</taxon>
        <taxon>Alphaproteobacteria</taxon>
        <taxon>Rhodobacterales</taxon>
        <taxon>Roseobacteraceae</taxon>
        <taxon>Pseudoponticoccus</taxon>
    </lineage>
</organism>
<dbReference type="CDD" id="cd04301">
    <property type="entry name" value="NAT_SF"/>
    <property type="match status" value="1"/>
</dbReference>
<proteinExistence type="predicted"/>
<evidence type="ECO:0000256" key="1">
    <source>
        <dbReference type="ARBA" id="ARBA00022679"/>
    </source>
</evidence>
<evidence type="ECO:0000313" key="5">
    <source>
        <dbReference type="Proteomes" id="UP000054396"/>
    </source>
</evidence>
<reference evidence="4 5" key="1">
    <citation type="submission" date="2015-12" db="EMBL/GenBank/DDBJ databases">
        <authorList>
            <person name="Shamseldin A."/>
            <person name="Moawad H."/>
            <person name="Abd El-Rahim W.M."/>
            <person name="Sadowsky M.J."/>
        </authorList>
    </citation>
    <scope>NUCLEOTIDE SEQUENCE [LARGE SCALE GENOMIC DNA]</scope>
    <source>
        <strain evidence="4 5">SJ5A-1</strain>
    </source>
</reference>
<dbReference type="InterPro" id="IPR000182">
    <property type="entry name" value="GNAT_dom"/>
</dbReference>
<dbReference type="OrthoDB" id="8450419at2"/>
<dbReference type="Pfam" id="PF00583">
    <property type="entry name" value="Acetyltransf_1"/>
    <property type="match status" value="1"/>
</dbReference>
<dbReference type="Gene3D" id="3.40.630.30">
    <property type="match status" value="1"/>
</dbReference>
<accession>A0A0W7WIL9</accession>
<dbReference type="Proteomes" id="UP000054396">
    <property type="component" value="Unassembled WGS sequence"/>
</dbReference>
<dbReference type="SUPFAM" id="SSF55729">
    <property type="entry name" value="Acyl-CoA N-acyltransferases (Nat)"/>
    <property type="match status" value="1"/>
</dbReference>
<keyword evidence="2" id="KW-0012">Acyltransferase</keyword>